<evidence type="ECO:0000259" key="2">
    <source>
        <dbReference type="Pfam" id="PF00296"/>
    </source>
</evidence>
<dbReference type="InterPro" id="IPR011251">
    <property type="entry name" value="Luciferase-like_dom"/>
</dbReference>
<dbReference type="InterPro" id="IPR019949">
    <property type="entry name" value="CmoO-like"/>
</dbReference>
<dbReference type="InterPro" id="IPR036661">
    <property type="entry name" value="Luciferase-like_sf"/>
</dbReference>
<dbReference type="GO" id="GO:0016705">
    <property type="term" value="F:oxidoreductase activity, acting on paired donors, with incorporation or reduction of molecular oxygen"/>
    <property type="evidence" value="ECO:0007669"/>
    <property type="project" value="InterPro"/>
</dbReference>
<organism evidence="3 4">
    <name type="scientific">Rothia dentocariosa</name>
    <dbReference type="NCBI Taxonomy" id="2047"/>
    <lineage>
        <taxon>Bacteria</taxon>
        <taxon>Bacillati</taxon>
        <taxon>Actinomycetota</taxon>
        <taxon>Actinomycetes</taxon>
        <taxon>Micrococcales</taxon>
        <taxon>Micrococcaceae</taxon>
        <taxon>Rothia</taxon>
    </lineage>
</organism>
<dbReference type="Gene3D" id="3.20.20.30">
    <property type="entry name" value="Luciferase-like domain"/>
    <property type="match status" value="1"/>
</dbReference>
<dbReference type="PANTHER" id="PTHR30137:SF6">
    <property type="entry name" value="LUCIFERASE-LIKE MONOOXYGENASE"/>
    <property type="match status" value="1"/>
</dbReference>
<dbReference type="AlphaFoldDB" id="A0A3S4YSQ3"/>
<gene>
    <name evidence="3" type="ORF">NCTC10918_01425</name>
</gene>
<comment type="similarity">
    <text evidence="1">To bacterial alkanal monooxygenase alpha and beta chains.</text>
</comment>
<reference evidence="3 4" key="1">
    <citation type="submission" date="2018-12" db="EMBL/GenBank/DDBJ databases">
        <authorList>
            <consortium name="Pathogen Informatics"/>
        </authorList>
    </citation>
    <scope>NUCLEOTIDE SEQUENCE [LARGE SCALE GENOMIC DNA]</scope>
    <source>
        <strain evidence="3 4">NCTC10918</strain>
    </source>
</reference>
<dbReference type="EMBL" id="LR134521">
    <property type="protein sequence ID" value="VEJ30152.1"/>
    <property type="molecule type" value="Genomic_DNA"/>
</dbReference>
<dbReference type="CDD" id="cd00347">
    <property type="entry name" value="Flavin_utilizing_monoxygenases"/>
    <property type="match status" value="1"/>
</dbReference>
<proteinExistence type="predicted"/>
<sequence length="184" mass="20268">MRRVHAIPGQGSNVPLYILGSSTFGASLAAKLGLPFSFASHFAPAARQDALNVYRNNFTPSQTLDKPYVIVGAGSLVAETDEQAQRLFTTAQQHALGIIRGRPQFSPPVDDMEKLWSPAEKRHISSMLQEAVVGSPQTVQSKLEDLVARTGADEVIITSTPWEFEDRIRSYELLSELPIFQKTE</sequence>
<dbReference type="PANTHER" id="PTHR30137">
    <property type="entry name" value="LUCIFERASE-LIKE MONOOXYGENASE"/>
    <property type="match status" value="1"/>
</dbReference>
<feature type="domain" description="Luciferase-like" evidence="2">
    <location>
        <begin position="3"/>
        <end position="153"/>
    </location>
</feature>
<dbReference type="SUPFAM" id="SSF51679">
    <property type="entry name" value="Bacterial luciferase-like"/>
    <property type="match status" value="1"/>
</dbReference>
<dbReference type="InterPro" id="IPR050766">
    <property type="entry name" value="Bact_Lucif_Oxidored"/>
</dbReference>
<protein>
    <submittedName>
        <fullName evidence="3">Luciferase family oxidoreductase, group 1</fullName>
    </submittedName>
</protein>
<dbReference type="STRING" id="762948.HMPREF0733_10386"/>
<evidence type="ECO:0000313" key="4">
    <source>
        <dbReference type="Proteomes" id="UP000270988"/>
    </source>
</evidence>
<dbReference type="GO" id="GO:0005829">
    <property type="term" value="C:cytosol"/>
    <property type="evidence" value="ECO:0007669"/>
    <property type="project" value="TreeGrafter"/>
</dbReference>
<dbReference type="NCBIfam" id="TIGR03558">
    <property type="entry name" value="oxido_grp_1"/>
    <property type="match status" value="1"/>
</dbReference>
<accession>A0A3S4YSQ3</accession>
<name>A0A3S4YSQ3_9MICC</name>
<dbReference type="Pfam" id="PF00296">
    <property type="entry name" value="Bac_luciferase"/>
    <property type="match status" value="1"/>
</dbReference>
<evidence type="ECO:0000313" key="3">
    <source>
        <dbReference type="EMBL" id="VEJ30152.1"/>
    </source>
</evidence>
<evidence type="ECO:0000256" key="1">
    <source>
        <dbReference type="ARBA" id="ARBA00007789"/>
    </source>
</evidence>
<dbReference type="Proteomes" id="UP000270988">
    <property type="component" value="Chromosome"/>
</dbReference>